<dbReference type="Gene3D" id="2.10.10.10">
    <property type="entry name" value="Fibronectin, type II, collagen-binding"/>
    <property type="match status" value="1"/>
</dbReference>
<evidence type="ECO:0000259" key="7">
    <source>
        <dbReference type="PROSITE" id="PS51092"/>
    </source>
</evidence>
<feature type="disulfide bond" evidence="3">
    <location>
        <begin position="370"/>
        <end position="387"/>
    </location>
</feature>
<name>A0A814KDW4_9BILA</name>
<dbReference type="CDD" id="cd22823">
    <property type="entry name" value="Gal_Rha_Lectin"/>
    <property type="match status" value="3"/>
</dbReference>
<dbReference type="EMBL" id="CAJNOQ010004215">
    <property type="protein sequence ID" value="CAF1049563.1"/>
    <property type="molecule type" value="Genomic_DNA"/>
</dbReference>
<gene>
    <name evidence="8" type="ORF">GPM918_LOCUS16210</name>
    <name evidence="9" type="ORF">SRO942_LOCUS16210</name>
</gene>
<dbReference type="PROSITE" id="PS01180">
    <property type="entry name" value="CUB"/>
    <property type="match status" value="3"/>
</dbReference>
<dbReference type="PROSITE" id="PS51092">
    <property type="entry name" value="FN2_2"/>
    <property type="match status" value="1"/>
</dbReference>
<dbReference type="CDD" id="cd05819">
    <property type="entry name" value="NHL"/>
    <property type="match status" value="1"/>
</dbReference>
<dbReference type="InterPro" id="IPR000562">
    <property type="entry name" value="FN_type2_dom"/>
</dbReference>
<evidence type="ECO:0000256" key="5">
    <source>
        <dbReference type="PROSITE-ProRule" id="PRU00504"/>
    </source>
</evidence>
<dbReference type="InterPro" id="IPR011042">
    <property type="entry name" value="6-blade_b-propeller_TolB-like"/>
</dbReference>
<comment type="caution">
    <text evidence="8">The sequence shown here is derived from an EMBL/GenBank/DDBJ whole genome shotgun (WGS) entry which is preliminary data.</text>
</comment>
<dbReference type="Pfam" id="PF00431">
    <property type="entry name" value="CUB"/>
    <property type="match status" value="1"/>
</dbReference>
<proteinExistence type="predicted"/>
<evidence type="ECO:0000256" key="2">
    <source>
        <dbReference type="ARBA" id="ARBA00023157"/>
    </source>
</evidence>
<dbReference type="SUPFAM" id="SSF101898">
    <property type="entry name" value="NHL repeat"/>
    <property type="match status" value="1"/>
</dbReference>
<dbReference type="Gene3D" id="2.60.120.290">
    <property type="entry name" value="Spermadhesin, CUB domain"/>
    <property type="match status" value="2"/>
</dbReference>
<dbReference type="PANTHER" id="PTHR24251">
    <property type="entry name" value="OVOCHYMASE-RELATED"/>
    <property type="match status" value="1"/>
</dbReference>
<dbReference type="Proteomes" id="UP000681722">
    <property type="component" value="Unassembled WGS sequence"/>
</dbReference>
<evidence type="ECO:0000313" key="9">
    <source>
        <dbReference type="EMBL" id="CAF3819203.1"/>
    </source>
</evidence>
<dbReference type="Gene3D" id="2.60.120.740">
    <property type="match status" value="3"/>
</dbReference>
<protein>
    <recommendedName>
        <fullName evidence="11">CUB domain-containing protein</fullName>
    </recommendedName>
</protein>
<feature type="repeat" description="NHL" evidence="5">
    <location>
        <begin position="89"/>
        <end position="127"/>
    </location>
</feature>
<dbReference type="OrthoDB" id="342730at2759"/>
<organism evidence="8 10">
    <name type="scientific">Didymodactylos carnosus</name>
    <dbReference type="NCBI Taxonomy" id="1234261"/>
    <lineage>
        <taxon>Eukaryota</taxon>
        <taxon>Metazoa</taxon>
        <taxon>Spiralia</taxon>
        <taxon>Gnathifera</taxon>
        <taxon>Rotifera</taxon>
        <taxon>Eurotatoria</taxon>
        <taxon>Bdelloidea</taxon>
        <taxon>Philodinida</taxon>
        <taxon>Philodinidae</taxon>
        <taxon>Didymodactylos</taxon>
    </lineage>
</organism>
<dbReference type="InterPro" id="IPR001258">
    <property type="entry name" value="NHL_repeat"/>
</dbReference>
<dbReference type="EMBL" id="CAJOBC010004215">
    <property type="protein sequence ID" value="CAF3819203.1"/>
    <property type="molecule type" value="Genomic_DNA"/>
</dbReference>
<dbReference type="SUPFAM" id="SSF49854">
    <property type="entry name" value="Spermadhesin, CUB domain"/>
    <property type="match status" value="3"/>
</dbReference>
<dbReference type="Proteomes" id="UP000663829">
    <property type="component" value="Unassembled WGS sequence"/>
</dbReference>
<comment type="caution">
    <text evidence="4">Lacks conserved residue(s) required for the propagation of feature annotation.</text>
</comment>
<feature type="domain" description="Fibronectin type-II" evidence="7">
    <location>
        <begin position="145"/>
        <end position="200"/>
    </location>
</feature>
<dbReference type="SMART" id="SM00059">
    <property type="entry name" value="FN2"/>
    <property type="match status" value="1"/>
</dbReference>
<evidence type="ECO:0008006" key="11">
    <source>
        <dbReference type="Google" id="ProtNLM"/>
    </source>
</evidence>
<dbReference type="InterPro" id="IPR043159">
    <property type="entry name" value="Lectin_gal-bd_sf"/>
</dbReference>
<dbReference type="Pfam" id="PF00040">
    <property type="entry name" value="fn2"/>
    <property type="match status" value="1"/>
</dbReference>
<dbReference type="InterPro" id="IPR013806">
    <property type="entry name" value="Kringle-like"/>
</dbReference>
<reference evidence="8" key="1">
    <citation type="submission" date="2021-02" db="EMBL/GenBank/DDBJ databases">
        <authorList>
            <person name="Nowell W R."/>
        </authorList>
    </citation>
    <scope>NUCLEOTIDE SEQUENCE</scope>
</reference>
<feature type="domain" description="CUB" evidence="6">
    <location>
        <begin position="308"/>
        <end position="425"/>
    </location>
</feature>
<feature type="domain" description="CUB" evidence="6">
    <location>
        <begin position="563"/>
        <end position="681"/>
    </location>
</feature>
<evidence type="ECO:0000256" key="1">
    <source>
        <dbReference type="ARBA" id="ARBA00022737"/>
    </source>
</evidence>
<dbReference type="AlphaFoldDB" id="A0A814KDW4"/>
<dbReference type="InterPro" id="IPR036943">
    <property type="entry name" value="FN_type2_sf"/>
</dbReference>
<dbReference type="InterPro" id="IPR000859">
    <property type="entry name" value="CUB_dom"/>
</dbReference>
<dbReference type="PROSITE" id="PS51125">
    <property type="entry name" value="NHL"/>
    <property type="match status" value="1"/>
</dbReference>
<evidence type="ECO:0000256" key="3">
    <source>
        <dbReference type="PROSITE-ProRule" id="PRU00059"/>
    </source>
</evidence>
<dbReference type="SUPFAM" id="SSF57440">
    <property type="entry name" value="Kringle-like"/>
    <property type="match status" value="1"/>
</dbReference>
<dbReference type="SMART" id="SM00042">
    <property type="entry name" value="CUB"/>
    <property type="match status" value="2"/>
</dbReference>
<keyword evidence="10" id="KW-1185">Reference proteome</keyword>
<dbReference type="Gene3D" id="2.120.10.30">
    <property type="entry name" value="TolB, C-terminal domain"/>
    <property type="match status" value="1"/>
</dbReference>
<evidence type="ECO:0000256" key="4">
    <source>
        <dbReference type="PROSITE-ProRule" id="PRU00479"/>
    </source>
</evidence>
<dbReference type="CDD" id="cd00062">
    <property type="entry name" value="FN2"/>
    <property type="match status" value="1"/>
</dbReference>
<evidence type="ECO:0000313" key="10">
    <source>
        <dbReference type="Proteomes" id="UP000663829"/>
    </source>
</evidence>
<feature type="disulfide bond" evidence="3">
    <location>
        <begin position="1070"/>
        <end position="1097"/>
    </location>
</feature>
<accession>A0A814KDW4</accession>
<dbReference type="InterPro" id="IPR035914">
    <property type="entry name" value="Sperma_CUB_dom_sf"/>
</dbReference>
<sequence>MGIFINSNTGDIYVADMYNHRIQLWYPGSDTGVTVAGGNGRGSDLDQLYNPTSVILDAESNVYICDLGNHRIVKWLRNTTNGILIVGKSHGSGADELSYPNSLQFDREGNLYVSDGGNERVQKFVINNGSSNYSIVSTYGGTTNGIRQHCVFPFLYQGNLASSCIKTDQPPTTVTDLSTDPWCSLTSSFDQDQQWGYCDLGVTPSTLNNICIGKSKQLKCPSDYVIDILTAVYGVKTDSAAKCSYDPTDCFQNDDSTITAVCAGKNSCLIHYFDKILTSCDNLKSTYLHLDYICVPDTVPNIREYNICSDVLIQPTNEESVKRGYIVSSNFSNTQSDIDCLLTIQPLDKQDVYVYLLDMELTAPLLGQGCAKDKLILTYDGVTNEICGRSYTHFLLQTCHSALTLQLIKSRNSNGKGVKLYFEFIDRPPSTMCLAPPTTMSPLLTTSSKNPDYYPNVSPIETQIFCYMNDTGLFGDNIKCINNYLLVIHRAFYGKGQTCHYTNEDCIAETDYVYHQCAGQQSCGVSFWTPSQIPECDGAYATYLYIEYQCVPTLNIQPSLQVCSSTVLLNVPSGILTSMHYPIYSQYQCPEISLELPEKYTLSMYLLDMDFAPINSQNQTCLDDYLILQYRCDGHFVKHRLCGTEKAKFLFHTCNSDDIELSYRQYSHQTQGGFALYYQLYSRDHTSAIPSSTTSVTTTTAVTVLNTTDSSPIMSTPAKTITLCVGKHHIISCPKDSVIVLLTVDMGVSIQDLCQYSPFDCFEERPHLHSSCNGKNLCTISYITALQVKSCENKSALYLYVEYQCVPVKTQLQVDICATNQAVIQHSANILLPSYVPLTRECSVDLFSTPLSFGGKPRSFKIYLIAMNLPVTIQNGQCDVVHDAFVDIHEMDITSARLCGNLHTRFLYESCSGTIRITFHDIFKDATSVLNYTGFNLYVEPVVQNTNDECESAFTQRPPIHAQPLMIYNETVCLSPGRTRISLLCTENHGLYVTHTPVACQMSEEQCHYPSDQPQSLCSGQTQCTYTFIREENSTNICGNRSTDLISFHYHCIPMQPTHSLTDYPTVTFCNDSIVTFTQGFIQTPDYPSMFSYDKYCKMKIILPVDATIRFYIVQLSLRTLTERDDSCYDSITYSDGQQASVLCGDIDRPQFEYRTQSRELEFELQTFDKLPTDNESPLRGSLLFFFIDNNITMTTASSESTYRTNTLELYVENKG</sequence>
<evidence type="ECO:0000313" key="8">
    <source>
        <dbReference type="EMBL" id="CAF1049563.1"/>
    </source>
</evidence>
<keyword evidence="2 3" id="KW-1015">Disulfide bond</keyword>
<feature type="domain" description="CUB" evidence="6">
    <location>
        <begin position="1070"/>
        <end position="1189"/>
    </location>
</feature>
<keyword evidence="1" id="KW-0677">Repeat</keyword>
<evidence type="ECO:0000259" key="6">
    <source>
        <dbReference type="PROSITE" id="PS01180"/>
    </source>
</evidence>